<proteinExistence type="predicted"/>
<dbReference type="AlphaFoldDB" id="A0A0K0CXM7"/>
<reference evidence="1" key="1">
    <citation type="submission" date="2012-09" db="EMBL/GenBank/DDBJ databases">
        <authorList>
            <person name="Martin A.A."/>
        </authorList>
    </citation>
    <scope>NUCLEOTIDE SEQUENCE</scope>
</reference>
<keyword evidence="1" id="KW-1185">Reference proteome</keyword>
<organism evidence="1 2">
    <name type="scientific">Angiostrongylus cantonensis</name>
    <name type="common">Rat lungworm</name>
    <dbReference type="NCBI Taxonomy" id="6313"/>
    <lineage>
        <taxon>Eukaryota</taxon>
        <taxon>Metazoa</taxon>
        <taxon>Ecdysozoa</taxon>
        <taxon>Nematoda</taxon>
        <taxon>Chromadorea</taxon>
        <taxon>Rhabditida</taxon>
        <taxon>Rhabditina</taxon>
        <taxon>Rhabditomorpha</taxon>
        <taxon>Strongyloidea</taxon>
        <taxon>Metastrongylidae</taxon>
        <taxon>Angiostrongylus</taxon>
    </lineage>
</organism>
<accession>A0A0K0CXM7</accession>
<protein>
    <submittedName>
        <fullName evidence="2">Uncharacterized protein</fullName>
    </submittedName>
</protein>
<dbReference type="Proteomes" id="UP000035642">
    <property type="component" value="Unassembled WGS sequence"/>
</dbReference>
<dbReference type="WBParaSite" id="ACAC_0000234201-mRNA-1">
    <property type="protein sequence ID" value="ACAC_0000234201-mRNA-1"/>
    <property type="gene ID" value="ACAC_0000234201"/>
</dbReference>
<name>A0A0K0CXM7_ANGCA</name>
<reference evidence="2" key="2">
    <citation type="submission" date="2017-02" db="UniProtKB">
        <authorList>
            <consortium name="WormBaseParasite"/>
        </authorList>
    </citation>
    <scope>IDENTIFICATION</scope>
</reference>
<sequence>MFIDVCRVGNVDVADSYTVACSEEQFFSGVIDGVEWVASSRGHADDVVPYPSRLCDKNSIEDSVGRVRTLWVQIVTTVFCNPSSFGPEISSASLYSS</sequence>
<evidence type="ECO:0000313" key="1">
    <source>
        <dbReference type="Proteomes" id="UP000035642"/>
    </source>
</evidence>
<evidence type="ECO:0000313" key="2">
    <source>
        <dbReference type="WBParaSite" id="ACAC_0000234201-mRNA-1"/>
    </source>
</evidence>